<accession>A0A1Y3XVF9</accession>
<dbReference type="InterPro" id="IPR036390">
    <property type="entry name" value="WH_DNA-bd_sf"/>
</dbReference>
<dbReference type="EMBL" id="NFIE01000003">
    <property type="protein sequence ID" value="OUN89566.1"/>
    <property type="molecule type" value="Genomic_DNA"/>
</dbReference>
<sequence length="101" mass="11045">MDIPARIDGRHAFAHERVLVFIALETRLKGAVRCSKREVSEMLGVNLRTVDRAVMRLRASGEIESAPCHTATGAQVGNEYRATKEGMAHADALIARAFAVK</sequence>
<organism evidence="1 2">
    <name type="scientific">[Collinsella] massiliensis</name>
    <dbReference type="NCBI Taxonomy" id="1232426"/>
    <lineage>
        <taxon>Bacteria</taxon>
        <taxon>Bacillati</taxon>
        <taxon>Actinomycetota</taxon>
        <taxon>Coriobacteriia</taxon>
        <taxon>Coriobacteriales</taxon>
        <taxon>Coriobacteriaceae</taxon>
        <taxon>Enorma</taxon>
    </lineage>
</organism>
<name>A0A1Y3XVF9_9ACTN</name>
<dbReference type="OrthoDB" id="3192536at2"/>
<keyword evidence="2" id="KW-1185">Reference proteome</keyword>
<comment type="caution">
    <text evidence="1">The sequence shown here is derived from an EMBL/GenBank/DDBJ whole genome shotgun (WGS) entry which is preliminary data.</text>
</comment>
<dbReference type="SUPFAM" id="SSF46785">
    <property type="entry name" value="Winged helix' DNA-binding domain"/>
    <property type="match status" value="1"/>
</dbReference>
<evidence type="ECO:0000313" key="1">
    <source>
        <dbReference type="EMBL" id="OUN89566.1"/>
    </source>
</evidence>
<evidence type="ECO:0008006" key="3">
    <source>
        <dbReference type="Google" id="ProtNLM"/>
    </source>
</evidence>
<dbReference type="AlphaFoldDB" id="A0A1Y3XVF9"/>
<evidence type="ECO:0000313" key="2">
    <source>
        <dbReference type="Proteomes" id="UP000195781"/>
    </source>
</evidence>
<dbReference type="Proteomes" id="UP000195781">
    <property type="component" value="Unassembled WGS sequence"/>
</dbReference>
<reference evidence="2" key="1">
    <citation type="submission" date="2017-04" db="EMBL/GenBank/DDBJ databases">
        <title>Function of individual gut microbiota members based on whole genome sequencing of pure cultures obtained from chicken caecum.</title>
        <authorList>
            <person name="Medvecky M."/>
            <person name="Cejkova D."/>
            <person name="Polansky O."/>
            <person name="Karasova D."/>
            <person name="Kubasova T."/>
            <person name="Cizek A."/>
            <person name="Rychlik I."/>
        </authorList>
    </citation>
    <scope>NUCLEOTIDE SEQUENCE [LARGE SCALE GENOMIC DNA]</scope>
    <source>
        <strain evidence="2">An5</strain>
    </source>
</reference>
<proteinExistence type="predicted"/>
<protein>
    <recommendedName>
        <fullName evidence="3">MarR family transcriptional regulator</fullName>
    </recommendedName>
</protein>
<gene>
    <name evidence="1" type="ORF">B5G02_01910</name>
</gene>